<reference evidence="1" key="1">
    <citation type="submission" date="2015-04" db="EMBL/GenBank/DDBJ databases">
        <authorList>
            <person name="Syromyatnikov M.Y."/>
            <person name="Popov V.N."/>
        </authorList>
    </citation>
    <scope>NUCLEOTIDE SEQUENCE</scope>
    <source>
        <strain evidence="1">MO-1</strain>
    </source>
</reference>
<sequence length="33" mass="3745">MLYPAELRGLKLLPVYVKMSPPSSTLKRAKKVE</sequence>
<accession>A0A1S7LNE2</accession>
<protein>
    <submittedName>
        <fullName evidence="1">Uncharacterized protein</fullName>
    </submittedName>
</protein>
<organism evidence="1">
    <name type="scientific">Magnetococcus massalia (strain MO-1)</name>
    <dbReference type="NCBI Taxonomy" id="451514"/>
    <lineage>
        <taxon>Bacteria</taxon>
        <taxon>Pseudomonadati</taxon>
        <taxon>Pseudomonadota</taxon>
        <taxon>Magnetococcia</taxon>
        <taxon>Magnetococcales</taxon>
        <taxon>Magnetococcaceae</taxon>
        <taxon>Magnetococcus</taxon>
    </lineage>
</organism>
<proteinExistence type="predicted"/>
<dbReference type="EMBL" id="LO017727">
    <property type="protein sequence ID" value="CRH07361.1"/>
    <property type="molecule type" value="Genomic_DNA"/>
</dbReference>
<evidence type="ECO:0000313" key="1">
    <source>
        <dbReference type="EMBL" id="CRH07361.1"/>
    </source>
</evidence>
<dbReference type="AlphaFoldDB" id="A0A1S7LNE2"/>
<gene>
    <name evidence="1" type="ORF">MAGMO_3221</name>
</gene>
<name>A0A1S7LNE2_MAGMO</name>